<dbReference type="Pfam" id="PF00083">
    <property type="entry name" value="Sugar_tr"/>
    <property type="match status" value="1"/>
</dbReference>
<dbReference type="PROSITE" id="PS50850">
    <property type="entry name" value="MFS"/>
    <property type="match status" value="1"/>
</dbReference>
<dbReference type="PROSITE" id="PS00217">
    <property type="entry name" value="SUGAR_TRANSPORT_2"/>
    <property type="match status" value="1"/>
</dbReference>
<dbReference type="PRINTS" id="PR00171">
    <property type="entry name" value="SUGRTRNSPORT"/>
</dbReference>
<evidence type="ECO:0000256" key="6">
    <source>
        <dbReference type="RuleBase" id="RU003346"/>
    </source>
</evidence>
<dbReference type="InterPro" id="IPR003663">
    <property type="entry name" value="Sugar/inositol_transpt"/>
</dbReference>
<dbReference type="PANTHER" id="PTHR23503:SF8">
    <property type="entry name" value="FACILITATED GLUCOSE TRANSPORTER PROTEIN 1"/>
    <property type="match status" value="1"/>
</dbReference>
<dbReference type="AlphaFoldDB" id="A0A7R8W782"/>
<keyword evidence="4" id="KW-1133">Transmembrane helix</keyword>
<comment type="similarity">
    <text evidence="6">Belongs to the major facilitator superfamily. Sugar transporter (TC 2.A.1.1) family.</text>
</comment>
<evidence type="ECO:0000256" key="4">
    <source>
        <dbReference type="ARBA" id="ARBA00022989"/>
    </source>
</evidence>
<dbReference type="GO" id="GO:0015149">
    <property type="term" value="F:hexose transmembrane transporter activity"/>
    <property type="evidence" value="ECO:0007669"/>
    <property type="project" value="TreeGrafter"/>
</dbReference>
<name>A0A7R8W782_9CRUS</name>
<evidence type="ECO:0000313" key="7">
    <source>
        <dbReference type="EMBL" id="CAD7226240.1"/>
    </source>
</evidence>
<gene>
    <name evidence="7" type="ORF">CTOB1V02_LOCUS4163</name>
</gene>
<reference evidence="7" key="1">
    <citation type="submission" date="2020-11" db="EMBL/GenBank/DDBJ databases">
        <authorList>
            <person name="Tran Van P."/>
        </authorList>
    </citation>
    <scope>NUCLEOTIDE SEQUENCE</scope>
</reference>
<sequence length="602" mass="67096">MERRSVSTERKRLTSQERAKRRRSSTWVVQGLEWALKQDGRTLKESIRLNSALYFTIFTEDKRILYRSFGSYRLTPEQFIINVIFEVTCFQMAGKPSKKLLSKLDVADIEIPLHDDIKVQKLKLERPRQGGLNGRLLFAVLASAVGSAFQHGYNLGVVNAPQAEIENFINQTAFIRSGEVKGLEMAEIKFIFSWATSIYCVGGMLGGSLVGYFADTFGRKGALLMNNVLVFIAALLFGFSKMAQSYEMIIVGRFFIGINSGFNAGLAPMYLTEVAPVHLRGAVGTVYQLVITISIMVSQIIGMKSVLGTADGWPILFALTACAGVLQLLTLPFCPDSPKYLLINKGQDEEAENALKWFRGTADIADEMQEVRKECDEEKLRNTASMREMIMNPVLRFPLLISLMMMVAQQFSGINCAIYYSTEIFKQAGFREQGAQYATLGMGAMNVAMTFVSLVLVERAGRKSLMIFGLVGMFVCTILLTICLAAKDDVSWLSYVAVVLVISFVVMFATGPGSIPWFIVNELFTQGARPLATSIAVATNWGANFFVGLAFLPISLALGPYVFLIFSGLLLFFAMFTYKYVPETKNRTIEEIQSMFRQRSYQ</sequence>
<dbReference type="FunFam" id="1.20.1250.20:FF:000029">
    <property type="entry name" value="solute carrier family 2, facilitated glucose transporter member 4"/>
    <property type="match status" value="1"/>
</dbReference>
<evidence type="ECO:0000256" key="1">
    <source>
        <dbReference type="ARBA" id="ARBA00004141"/>
    </source>
</evidence>
<dbReference type="InterPro" id="IPR020846">
    <property type="entry name" value="MFS_dom"/>
</dbReference>
<dbReference type="PANTHER" id="PTHR23503">
    <property type="entry name" value="SOLUTE CARRIER FAMILY 2"/>
    <property type="match status" value="1"/>
</dbReference>
<dbReference type="InterPro" id="IPR005828">
    <property type="entry name" value="MFS_sugar_transport-like"/>
</dbReference>
<evidence type="ECO:0000256" key="3">
    <source>
        <dbReference type="ARBA" id="ARBA00022692"/>
    </source>
</evidence>
<evidence type="ECO:0000256" key="2">
    <source>
        <dbReference type="ARBA" id="ARBA00022448"/>
    </source>
</evidence>
<dbReference type="EMBL" id="OB660782">
    <property type="protein sequence ID" value="CAD7226240.1"/>
    <property type="molecule type" value="Genomic_DNA"/>
</dbReference>
<organism evidence="7">
    <name type="scientific">Cyprideis torosa</name>
    <dbReference type="NCBI Taxonomy" id="163714"/>
    <lineage>
        <taxon>Eukaryota</taxon>
        <taxon>Metazoa</taxon>
        <taxon>Ecdysozoa</taxon>
        <taxon>Arthropoda</taxon>
        <taxon>Crustacea</taxon>
        <taxon>Oligostraca</taxon>
        <taxon>Ostracoda</taxon>
        <taxon>Podocopa</taxon>
        <taxon>Podocopida</taxon>
        <taxon>Cytherocopina</taxon>
        <taxon>Cytheroidea</taxon>
        <taxon>Cytherideidae</taxon>
        <taxon>Cyprideis</taxon>
    </lineage>
</organism>
<accession>A0A7R8W782</accession>
<dbReference type="InterPro" id="IPR036259">
    <property type="entry name" value="MFS_trans_sf"/>
</dbReference>
<dbReference type="GO" id="GO:0016020">
    <property type="term" value="C:membrane"/>
    <property type="evidence" value="ECO:0007669"/>
    <property type="project" value="UniProtKB-SubCell"/>
</dbReference>
<dbReference type="NCBIfam" id="TIGR00879">
    <property type="entry name" value="SP"/>
    <property type="match status" value="1"/>
</dbReference>
<dbReference type="Gene3D" id="1.20.1250.20">
    <property type="entry name" value="MFS general substrate transporter like domains"/>
    <property type="match status" value="1"/>
</dbReference>
<keyword evidence="3" id="KW-0812">Transmembrane</keyword>
<dbReference type="OrthoDB" id="4540492at2759"/>
<protein>
    <submittedName>
        <fullName evidence="7">Uncharacterized protein</fullName>
    </submittedName>
</protein>
<keyword evidence="2 6" id="KW-0813">Transport</keyword>
<comment type="subcellular location">
    <subcellularLocation>
        <location evidence="1">Membrane</location>
        <topology evidence="1">Multi-pass membrane protein</topology>
    </subcellularLocation>
</comment>
<dbReference type="InterPro" id="IPR005829">
    <property type="entry name" value="Sugar_transporter_CS"/>
</dbReference>
<dbReference type="SUPFAM" id="SSF103473">
    <property type="entry name" value="MFS general substrate transporter"/>
    <property type="match status" value="1"/>
</dbReference>
<evidence type="ECO:0000256" key="5">
    <source>
        <dbReference type="ARBA" id="ARBA00023136"/>
    </source>
</evidence>
<dbReference type="PROSITE" id="PS00216">
    <property type="entry name" value="SUGAR_TRANSPORT_1"/>
    <property type="match status" value="1"/>
</dbReference>
<dbReference type="InterPro" id="IPR045263">
    <property type="entry name" value="GLUT"/>
</dbReference>
<proteinExistence type="inferred from homology"/>
<keyword evidence="5" id="KW-0472">Membrane</keyword>